<evidence type="ECO:0000256" key="5">
    <source>
        <dbReference type="SAM" id="Phobius"/>
    </source>
</evidence>
<dbReference type="EMBL" id="JAYFUL010000027">
    <property type="protein sequence ID" value="MEA5259231.1"/>
    <property type="molecule type" value="Genomic_DNA"/>
</dbReference>
<feature type="transmembrane region" description="Helical" evidence="5">
    <location>
        <begin position="267"/>
        <end position="290"/>
    </location>
</feature>
<keyword evidence="3 4" id="KW-0408">Iron</keyword>
<keyword evidence="5" id="KW-0472">Membrane</keyword>
<keyword evidence="1 4" id="KW-0349">Heme</keyword>
<evidence type="ECO:0000259" key="6">
    <source>
        <dbReference type="PROSITE" id="PS51007"/>
    </source>
</evidence>
<keyword evidence="5" id="KW-1133">Transmembrane helix</keyword>
<protein>
    <submittedName>
        <fullName evidence="7">Cytochrome c</fullName>
    </submittedName>
</protein>
<keyword evidence="2 4" id="KW-0479">Metal-binding</keyword>
<evidence type="ECO:0000256" key="3">
    <source>
        <dbReference type="ARBA" id="ARBA00023004"/>
    </source>
</evidence>
<organism evidence="7 8">
    <name type="scientific">Arcicella aquatica</name>
    <dbReference type="NCBI Taxonomy" id="217141"/>
    <lineage>
        <taxon>Bacteria</taxon>
        <taxon>Pseudomonadati</taxon>
        <taxon>Bacteroidota</taxon>
        <taxon>Cytophagia</taxon>
        <taxon>Cytophagales</taxon>
        <taxon>Flectobacillaceae</taxon>
        <taxon>Arcicella</taxon>
    </lineage>
</organism>
<accession>A0ABU5QQ79</accession>
<feature type="transmembrane region" description="Helical" evidence="5">
    <location>
        <begin position="146"/>
        <end position="166"/>
    </location>
</feature>
<dbReference type="Pfam" id="PF00034">
    <property type="entry name" value="Cytochrom_C"/>
    <property type="match status" value="1"/>
</dbReference>
<dbReference type="SUPFAM" id="SSF46626">
    <property type="entry name" value="Cytochrome c"/>
    <property type="match status" value="1"/>
</dbReference>
<dbReference type="InterPro" id="IPR036909">
    <property type="entry name" value="Cyt_c-like_dom_sf"/>
</dbReference>
<feature type="transmembrane region" description="Helical" evidence="5">
    <location>
        <begin position="239"/>
        <end position="261"/>
    </location>
</feature>
<proteinExistence type="predicted"/>
<evidence type="ECO:0000313" key="8">
    <source>
        <dbReference type="Proteomes" id="UP001304671"/>
    </source>
</evidence>
<gene>
    <name evidence="7" type="ORF">VB264_15650</name>
</gene>
<evidence type="ECO:0000256" key="2">
    <source>
        <dbReference type="ARBA" id="ARBA00022723"/>
    </source>
</evidence>
<name>A0ABU5QQ79_9BACT</name>
<feature type="domain" description="Cytochrome c" evidence="6">
    <location>
        <begin position="363"/>
        <end position="443"/>
    </location>
</feature>
<dbReference type="Gene3D" id="1.10.760.10">
    <property type="entry name" value="Cytochrome c-like domain"/>
    <property type="match status" value="1"/>
</dbReference>
<dbReference type="PROSITE" id="PS51007">
    <property type="entry name" value="CYTC"/>
    <property type="match status" value="1"/>
</dbReference>
<feature type="transmembrane region" description="Helical" evidence="5">
    <location>
        <begin position="31"/>
        <end position="58"/>
    </location>
</feature>
<evidence type="ECO:0000256" key="4">
    <source>
        <dbReference type="PROSITE-ProRule" id="PRU00433"/>
    </source>
</evidence>
<reference evidence="7 8" key="1">
    <citation type="submission" date="2023-12" db="EMBL/GenBank/DDBJ databases">
        <title>Novel species of the genus Arcicella isolated from rivers.</title>
        <authorList>
            <person name="Lu H."/>
        </authorList>
    </citation>
    <scope>NUCLEOTIDE SEQUENCE [LARGE SCALE GENOMIC DNA]</scope>
    <source>
        <strain evidence="7 8">LMG 21963</strain>
    </source>
</reference>
<keyword evidence="8" id="KW-1185">Reference proteome</keyword>
<feature type="transmembrane region" description="Helical" evidence="5">
    <location>
        <begin position="198"/>
        <end position="218"/>
    </location>
</feature>
<evidence type="ECO:0000256" key="1">
    <source>
        <dbReference type="ARBA" id="ARBA00022617"/>
    </source>
</evidence>
<feature type="transmembrane region" description="Helical" evidence="5">
    <location>
        <begin position="87"/>
        <end position="108"/>
    </location>
</feature>
<dbReference type="InterPro" id="IPR009056">
    <property type="entry name" value="Cyt_c-like_dom"/>
</dbReference>
<dbReference type="RefSeq" id="WP_323250739.1">
    <property type="nucleotide sequence ID" value="NZ_JAYFUL010000027.1"/>
</dbReference>
<evidence type="ECO:0000313" key="7">
    <source>
        <dbReference type="EMBL" id="MEA5259231.1"/>
    </source>
</evidence>
<sequence>MILQHIFLQILLQTPIPHDIPLPLPLPHSVLVIALIFSFLLHIIFINLMLGGSILTLWSEIKGLKNPEYDKLAYELAQTITVNKSMAVVLGVAPLLTINTLYTLYFYSANALTGLFWIAIIPLTTLAFLLTYAHKYSWNVLKDNKALHISMIAASVVIFLFIPFIFLTNINLMLFPEKWNTISGFFEALALPNVFPRYLHFIFASLGVTGLFIFWYFGRTSFAFEEKFQSLSLYEIRKKAYSLTFSASVAQFLIGPIVLLTLPTKGISWQLILTISTGAAFAIPALFWIWKAITGQPEKIAKDFWKVTLLLTTTVVFMGSGRHLYRATALEPHQKLVAKETAKYQKEVQQAIKDANDPSKKPVVADAGEAIFTAKCSACHALDTKIVGPPVKEMVTIYEKDEKGLHDWIRKPGKKRPDYPQMPALGLSEQEIKDVATYILKQK</sequence>
<comment type="caution">
    <text evidence="7">The sequence shown here is derived from an EMBL/GenBank/DDBJ whole genome shotgun (WGS) entry which is preliminary data.</text>
</comment>
<feature type="transmembrane region" description="Helical" evidence="5">
    <location>
        <begin position="114"/>
        <end position="134"/>
    </location>
</feature>
<dbReference type="Proteomes" id="UP001304671">
    <property type="component" value="Unassembled WGS sequence"/>
</dbReference>
<keyword evidence="5" id="KW-0812">Transmembrane</keyword>